<proteinExistence type="predicted"/>
<keyword evidence="2" id="KW-1185">Reference proteome</keyword>
<gene>
    <name evidence="1" type="ORF">QAD02_006087</name>
</gene>
<comment type="caution">
    <text evidence="1">The sequence shown here is derived from an EMBL/GenBank/DDBJ whole genome shotgun (WGS) entry which is preliminary data.</text>
</comment>
<evidence type="ECO:0000313" key="1">
    <source>
        <dbReference type="EMBL" id="KAJ8664425.1"/>
    </source>
</evidence>
<reference evidence="1" key="1">
    <citation type="submission" date="2023-04" db="EMBL/GenBank/DDBJ databases">
        <title>A chromosome-level genome assembly of the parasitoid wasp Eretmocerus hayati.</title>
        <authorList>
            <person name="Zhong Y."/>
            <person name="Liu S."/>
            <person name="Liu Y."/>
        </authorList>
    </citation>
    <scope>NUCLEOTIDE SEQUENCE</scope>
    <source>
        <strain evidence="1">ZJU_SS_LIU_2023</strain>
    </source>
</reference>
<accession>A0ACC2N411</accession>
<sequence>MAYISNSIWFAAGQILNNLKVGFIYNILIIIMDESLGGFAYSGSVSVPEVKDDSNRLDCGDSISTPARMDLAPTVENLIDGDNSYLNHTEPTVPSEVHVMPIRQTSSMGPERHQENQCHHRSRSGRRTNRQRQQVKAKEHKWFIRRTRSGQIYGKYPI</sequence>
<protein>
    <submittedName>
        <fullName evidence="1">Uncharacterized protein</fullName>
    </submittedName>
</protein>
<evidence type="ECO:0000313" key="2">
    <source>
        <dbReference type="Proteomes" id="UP001239111"/>
    </source>
</evidence>
<name>A0ACC2N411_9HYME</name>
<dbReference type="EMBL" id="CM056744">
    <property type="protein sequence ID" value="KAJ8664425.1"/>
    <property type="molecule type" value="Genomic_DNA"/>
</dbReference>
<dbReference type="Proteomes" id="UP001239111">
    <property type="component" value="Chromosome 4"/>
</dbReference>
<organism evidence="1 2">
    <name type="scientific">Eretmocerus hayati</name>
    <dbReference type="NCBI Taxonomy" id="131215"/>
    <lineage>
        <taxon>Eukaryota</taxon>
        <taxon>Metazoa</taxon>
        <taxon>Ecdysozoa</taxon>
        <taxon>Arthropoda</taxon>
        <taxon>Hexapoda</taxon>
        <taxon>Insecta</taxon>
        <taxon>Pterygota</taxon>
        <taxon>Neoptera</taxon>
        <taxon>Endopterygota</taxon>
        <taxon>Hymenoptera</taxon>
        <taxon>Apocrita</taxon>
        <taxon>Proctotrupomorpha</taxon>
        <taxon>Chalcidoidea</taxon>
        <taxon>Aphelinidae</taxon>
        <taxon>Aphelininae</taxon>
        <taxon>Eretmocerus</taxon>
    </lineage>
</organism>